<dbReference type="AlphaFoldDB" id="A0A1G2G4D5"/>
<keyword evidence="1" id="KW-0812">Transmembrane</keyword>
<feature type="transmembrane region" description="Helical" evidence="1">
    <location>
        <begin position="6"/>
        <end position="28"/>
    </location>
</feature>
<accession>A0A1G2G4D5</accession>
<gene>
    <name evidence="2" type="ORF">A3J54_04405</name>
</gene>
<dbReference type="Proteomes" id="UP000176576">
    <property type="component" value="Unassembled WGS sequence"/>
</dbReference>
<keyword evidence="1" id="KW-0472">Membrane</keyword>
<organism evidence="2 3">
    <name type="scientific">Candidatus Ryanbacteria bacterium RIFCSPHIGHO2_02_FULL_45_13b</name>
    <dbReference type="NCBI Taxonomy" id="1802117"/>
    <lineage>
        <taxon>Bacteria</taxon>
        <taxon>Candidatus Ryaniibacteriota</taxon>
    </lineage>
</organism>
<comment type="caution">
    <text evidence="2">The sequence shown here is derived from an EMBL/GenBank/DDBJ whole genome shotgun (WGS) entry which is preliminary data.</text>
</comment>
<proteinExistence type="predicted"/>
<keyword evidence="1" id="KW-1133">Transmembrane helix</keyword>
<reference evidence="2 3" key="1">
    <citation type="journal article" date="2016" name="Nat. Commun.">
        <title>Thousands of microbial genomes shed light on interconnected biogeochemical processes in an aquifer system.</title>
        <authorList>
            <person name="Anantharaman K."/>
            <person name="Brown C.T."/>
            <person name="Hug L.A."/>
            <person name="Sharon I."/>
            <person name="Castelle C.J."/>
            <person name="Probst A.J."/>
            <person name="Thomas B.C."/>
            <person name="Singh A."/>
            <person name="Wilkins M.J."/>
            <person name="Karaoz U."/>
            <person name="Brodie E.L."/>
            <person name="Williams K.H."/>
            <person name="Hubbard S.S."/>
            <person name="Banfield J.F."/>
        </authorList>
    </citation>
    <scope>NUCLEOTIDE SEQUENCE [LARGE SCALE GENOMIC DNA]</scope>
</reference>
<name>A0A1G2G4D5_9BACT</name>
<feature type="transmembrane region" description="Helical" evidence="1">
    <location>
        <begin position="40"/>
        <end position="60"/>
    </location>
</feature>
<dbReference type="EMBL" id="MHNN01000024">
    <property type="protein sequence ID" value="OGZ45089.1"/>
    <property type="molecule type" value="Genomic_DNA"/>
</dbReference>
<evidence type="ECO:0000313" key="3">
    <source>
        <dbReference type="Proteomes" id="UP000176576"/>
    </source>
</evidence>
<protein>
    <submittedName>
        <fullName evidence="2">Uncharacterized protein</fullName>
    </submittedName>
</protein>
<evidence type="ECO:0000256" key="1">
    <source>
        <dbReference type="SAM" id="Phobius"/>
    </source>
</evidence>
<sequence length="68" mass="7805">MFSTAFILYGIFILGYGIFTAALVYHVYTFAIPEDPLHTFVIPFILISLILVGVSFYFFLHVPWNTIL</sequence>
<dbReference type="STRING" id="1802117.A3J54_04405"/>
<evidence type="ECO:0000313" key="2">
    <source>
        <dbReference type="EMBL" id="OGZ45089.1"/>
    </source>
</evidence>